<dbReference type="PANTHER" id="PTHR43169">
    <property type="entry name" value="EXSB FAMILY PROTEIN"/>
    <property type="match status" value="1"/>
</dbReference>
<accession>K6YKH1</accession>
<organism evidence="2 3">
    <name type="scientific">Paraglaciecola arctica BSs20135</name>
    <dbReference type="NCBI Taxonomy" id="493475"/>
    <lineage>
        <taxon>Bacteria</taxon>
        <taxon>Pseudomonadati</taxon>
        <taxon>Pseudomonadota</taxon>
        <taxon>Gammaproteobacteria</taxon>
        <taxon>Alteromonadales</taxon>
        <taxon>Alteromonadaceae</taxon>
        <taxon>Paraglaciecola</taxon>
    </lineage>
</organism>
<evidence type="ECO:0000313" key="3">
    <source>
        <dbReference type="Proteomes" id="UP000006327"/>
    </source>
</evidence>
<gene>
    <name evidence="2" type="ORF">GARC_1705</name>
</gene>
<comment type="caution">
    <text evidence="2">The sequence shown here is derived from an EMBL/GenBank/DDBJ whole genome shotgun (WGS) entry which is preliminary data.</text>
</comment>
<dbReference type="RefSeq" id="WP_007618722.1">
    <property type="nucleotide sequence ID" value="NZ_BAEO01000021.1"/>
</dbReference>
<dbReference type="STRING" id="493475.GARC_1705"/>
<keyword evidence="3" id="KW-1185">Reference proteome</keyword>
<dbReference type="PANTHER" id="PTHR43169:SF2">
    <property type="entry name" value="NAD_GMP SYNTHASE DOMAIN-CONTAINING PROTEIN"/>
    <property type="match status" value="1"/>
</dbReference>
<proteinExistence type="predicted"/>
<dbReference type="InterPro" id="IPR005232">
    <property type="entry name" value="LarE"/>
</dbReference>
<name>K6YKH1_9ALTE</name>
<dbReference type="Proteomes" id="UP000006327">
    <property type="component" value="Unassembled WGS sequence"/>
</dbReference>
<feature type="active site" description="Nucleophile and sulfur donor" evidence="1">
    <location>
        <position position="171"/>
    </location>
</feature>
<dbReference type="PIRSF" id="PIRSF006661">
    <property type="entry name" value="PP-lp_UCP006661"/>
    <property type="match status" value="1"/>
</dbReference>
<evidence type="ECO:0008006" key="4">
    <source>
        <dbReference type="Google" id="ProtNLM"/>
    </source>
</evidence>
<dbReference type="GO" id="GO:0016783">
    <property type="term" value="F:sulfurtransferase activity"/>
    <property type="evidence" value="ECO:0007669"/>
    <property type="project" value="InterPro"/>
</dbReference>
<dbReference type="InterPro" id="IPR014729">
    <property type="entry name" value="Rossmann-like_a/b/a_fold"/>
</dbReference>
<reference evidence="2 3" key="1">
    <citation type="journal article" date="2017" name="Antonie Van Leeuwenhoek">
        <title>Rhizobium rhizosphaerae sp. nov., a novel species isolated from rice rhizosphere.</title>
        <authorList>
            <person name="Zhao J.J."/>
            <person name="Zhang J."/>
            <person name="Zhang R.J."/>
            <person name="Zhang C.W."/>
            <person name="Yin H.Q."/>
            <person name="Zhang X.X."/>
        </authorList>
    </citation>
    <scope>NUCLEOTIDE SEQUENCE [LARGE SCALE GENOMIC DNA]</scope>
    <source>
        <strain evidence="2 3">BSs20135</strain>
    </source>
</reference>
<dbReference type="EMBL" id="BAEO01000021">
    <property type="protein sequence ID" value="GAC18677.1"/>
    <property type="molecule type" value="Genomic_DNA"/>
</dbReference>
<dbReference type="InterPro" id="IPR052188">
    <property type="entry name" value="Ni-pincer_cofactor_biosynth"/>
</dbReference>
<evidence type="ECO:0000313" key="2">
    <source>
        <dbReference type="EMBL" id="GAC18677.1"/>
    </source>
</evidence>
<dbReference type="eggNOG" id="COG1606">
    <property type="taxonomic scope" value="Bacteria"/>
</dbReference>
<dbReference type="SUPFAM" id="SSF52402">
    <property type="entry name" value="Adenine nucleotide alpha hydrolases-like"/>
    <property type="match status" value="1"/>
</dbReference>
<dbReference type="AlphaFoldDB" id="K6YKH1"/>
<dbReference type="OrthoDB" id="9776919at2"/>
<protein>
    <recommendedName>
        <fullName evidence="4">Adenine nucleotide alpha hydrolase</fullName>
    </recommendedName>
</protein>
<dbReference type="Gene3D" id="3.40.50.620">
    <property type="entry name" value="HUPs"/>
    <property type="match status" value="1"/>
</dbReference>
<evidence type="ECO:0000256" key="1">
    <source>
        <dbReference type="PIRSR" id="PIRSR006661-1"/>
    </source>
</evidence>
<sequence>MMNEKVAELIVFFNQFEEFCIAVSGGIDSMLLAYIANRFSSAEVKIVHAFSPAVPQAALDRVKAHAQAYQWDLEVIDANEFDDVNYINNPVNRCYFCKSNLYTRVAEHGNGIIFSGTNVDDLGDVRPGLTAATEQNVLHPYVEVGINKKEIYEIAAFYGLTELSALPSQPCLASRVETGIKIKPDDMKFIDSVEEKVRHFLPTFKNIRCRISQQGIFVELDRMPEKVPLELLSYNLSEYCANQGRIFSGMKVYQKGSAFLNGLNHGATNG</sequence>